<dbReference type="EC" id="3.2.1.52" evidence="3"/>
<comment type="catalytic activity">
    <reaction evidence="1">
        <text>Hydrolysis of terminal non-reducing N-acetyl-D-hexosamine residues in N-acetyl-beta-D-hexosaminides.</text>
        <dbReference type="EC" id="3.2.1.52"/>
    </reaction>
</comment>
<dbReference type="InterPro" id="IPR052764">
    <property type="entry name" value="GH20_Enzymes"/>
</dbReference>
<dbReference type="CDD" id="cd06564">
    <property type="entry name" value="GH20_DspB_LnbB-like"/>
    <property type="match status" value="1"/>
</dbReference>
<dbReference type="KEGG" id="ela:UCREL1_3031"/>
<dbReference type="Pfam" id="PF00728">
    <property type="entry name" value="Glyco_hydro_20"/>
    <property type="match status" value="1"/>
</dbReference>
<reference evidence="8" key="1">
    <citation type="journal article" date="2013" name="Genome Announc.">
        <title>Draft genome sequence of the grapevine dieback fungus Eutypa lata UCR-EL1.</title>
        <authorList>
            <person name="Blanco-Ulate B."/>
            <person name="Rolshausen P.E."/>
            <person name="Cantu D."/>
        </authorList>
    </citation>
    <scope>NUCLEOTIDE SEQUENCE [LARGE SCALE GENOMIC DNA]</scope>
    <source>
        <strain evidence="8">UCR-EL1</strain>
    </source>
</reference>
<dbReference type="InterPro" id="IPR025705">
    <property type="entry name" value="Beta_hexosaminidase_sua/sub"/>
</dbReference>
<organism evidence="7 8">
    <name type="scientific">Eutypa lata (strain UCR-EL1)</name>
    <name type="common">Grapevine dieback disease fungus</name>
    <name type="synonym">Eutypa armeniacae</name>
    <dbReference type="NCBI Taxonomy" id="1287681"/>
    <lineage>
        <taxon>Eukaryota</taxon>
        <taxon>Fungi</taxon>
        <taxon>Dikarya</taxon>
        <taxon>Ascomycota</taxon>
        <taxon>Pezizomycotina</taxon>
        <taxon>Sordariomycetes</taxon>
        <taxon>Xylariomycetidae</taxon>
        <taxon>Xylariales</taxon>
        <taxon>Diatrypaceae</taxon>
        <taxon>Eutypa</taxon>
    </lineage>
</organism>
<evidence type="ECO:0000313" key="7">
    <source>
        <dbReference type="EMBL" id="EMR69946.1"/>
    </source>
</evidence>
<evidence type="ECO:0000256" key="3">
    <source>
        <dbReference type="ARBA" id="ARBA00012663"/>
    </source>
</evidence>
<evidence type="ECO:0000259" key="6">
    <source>
        <dbReference type="Pfam" id="PF00728"/>
    </source>
</evidence>
<evidence type="ECO:0000256" key="5">
    <source>
        <dbReference type="PIRSR" id="PIRSR625705-1"/>
    </source>
</evidence>
<sequence>MGKRQMALDGESGFITELCAYMSFFKQNTFHLHLSDNLYNNVAIYSRERSLELDAWFRLWSDSEDVAGLNTRKNESYTRDQFEAIQSSCAARGVTIIPEIEAPGHALAIVQWKPELGLSDDLSLLNISHPDTIPTMQTIWGTFLGWFHAKTVHIGADEYTADVADYNRFVGEMADFIRAESGKEMRIWGTFPPQPEYDNISTNISVQHWAFFEDNPYLDYIQNGYAVLNSDDTFYTVNKWSGSYPQKVNIARTWNGDPSVSGGGIWHPNIFDTKDASNNPPASEPLVLGAVTPLWNDYGANASVYSEAYYVWREGIPALADKQWGGALSEAEFGAVFEALRPSIPGENLERAVASQGPTIFNYTGGAVADTSGNGYDATTSCALADDGQAWAVDDSCEFATPLESKGRNYTLSLRLQIDELEDDATLISGKDSALMLTPTVTLFAAGTYFRLGSAATVPTGEWVDLVLVGRGNQTFASVQTTSLDAPFDGGSAAADGEEFQAMLGINGASFEWTPVAIEAPIAKIGGENAGWSGRVAAWSLSSEV</sequence>
<dbReference type="InterPro" id="IPR015883">
    <property type="entry name" value="Glyco_hydro_20_cat"/>
</dbReference>
<dbReference type="OrthoDB" id="428480at2759"/>
<name>M7TJ15_EUTLA</name>
<dbReference type="Gene3D" id="3.20.20.80">
    <property type="entry name" value="Glycosidases"/>
    <property type="match status" value="1"/>
</dbReference>
<dbReference type="AlphaFoldDB" id="M7TJ15"/>
<dbReference type="PRINTS" id="PR00738">
    <property type="entry name" value="GLHYDRLASE20"/>
</dbReference>
<dbReference type="PANTHER" id="PTHR43678:SF1">
    <property type="entry name" value="BETA-N-ACETYLHEXOSAMINIDASE"/>
    <property type="match status" value="1"/>
</dbReference>
<dbReference type="SUPFAM" id="SSF51445">
    <property type="entry name" value="(Trans)glycosidases"/>
    <property type="match status" value="1"/>
</dbReference>
<dbReference type="OMA" id="ITELCAY"/>
<gene>
    <name evidence="7" type="ORF">UCREL1_3031</name>
</gene>
<dbReference type="STRING" id="1287681.M7TJ15"/>
<dbReference type="InterPro" id="IPR017853">
    <property type="entry name" value="GH"/>
</dbReference>
<feature type="active site" description="Proton donor" evidence="5">
    <location>
        <position position="158"/>
    </location>
</feature>
<evidence type="ECO:0000256" key="2">
    <source>
        <dbReference type="ARBA" id="ARBA00006285"/>
    </source>
</evidence>
<evidence type="ECO:0000256" key="4">
    <source>
        <dbReference type="ARBA" id="ARBA00022801"/>
    </source>
</evidence>
<keyword evidence="8" id="KW-1185">Reference proteome</keyword>
<evidence type="ECO:0000313" key="8">
    <source>
        <dbReference type="Proteomes" id="UP000012174"/>
    </source>
</evidence>
<dbReference type="Proteomes" id="UP000012174">
    <property type="component" value="Unassembled WGS sequence"/>
</dbReference>
<evidence type="ECO:0000256" key="1">
    <source>
        <dbReference type="ARBA" id="ARBA00001231"/>
    </source>
</evidence>
<dbReference type="GO" id="GO:0005975">
    <property type="term" value="P:carbohydrate metabolic process"/>
    <property type="evidence" value="ECO:0007669"/>
    <property type="project" value="InterPro"/>
</dbReference>
<dbReference type="eggNOG" id="KOG2499">
    <property type="taxonomic scope" value="Eukaryota"/>
</dbReference>
<dbReference type="GO" id="GO:0004563">
    <property type="term" value="F:beta-N-acetylhexosaminidase activity"/>
    <property type="evidence" value="ECO:0007669"/>
    <property type="project" value="UniProtKB-EC"/>
</dbReference>
<accession>M7TJ15</accession>
<proteinExistence type="inferred from homology"/>
<feature type="domain" description="Glycoside hydrolase family 20 catalytic" evidence="6">
    <location>
        <begin position="15"/>
        <end position="161"/>
    </location>
</feature>
<keyword evidence="4 7" id="KW-0378">Hydrolase</keyword>
<dbReference type="HOGENOM" id="CLU_010969_1_1_1"/>
<protein>
    <recommendedName>
        <fullName evidence="3">beta-N-acetylhexosaminidase</fullName>
        <ecNumber evidence="3">3.2.1.52</ecNumber>
    </recommendedName>
</protein>
<comment type="similarity">
    <text evidence="2">Belongs to the glycosyl hydrolase 20 family.</text>
</comment>
<dbReference type="PANTHER" id="PTHR43678">
    <property type="entry name" value="PUTATIVE (AFU_ORTHOLOGUE AFUA_2G00640)-RELATED"/>
    <property type="match status" value="1"/>
</dbReference>
<dbReference type="EMBL" id="KB705994">
    <property type="protein sequence ID" value="EMR69946.1"/>
    <property type="molecule type" value="Genomic_DNA"/>
</dbReference>